<feature type="region of interest" description="Disordered" evidence="13">
    <location>
        <begin position="301"/>
        <end position="324"/>
    </location>
</feature>
<dbReference type="GO" id="GO:0034045">
    <property type="term" value="C:phagophore assembly site membrane"/>
    <property type="evidence" value="ECO:0007669"/>
    <property type="project" value="UniProtKB-SubCell"/>
</dbReference>
<dbReference type="PANTHER" id="PTHR13190">
    <property type="entry name" value="AUTOPHAGY-RELATED 2, ISOFORM A"/>
    <property type="match status" value="1"/>
</dbReference>
<dbReference type="STRING" id="41688.A0A2N3N5H0"/>
<evidence type="ECO:0000256" key="8">
    <source>
        <dbReference type="ARBA" id="ARBA00023055"/>
    </source>
</evidence>
<comment type="caution">
    <text evidence="14">The sequence shown here is derived from an EMBL/GenBank/DDBJ whole genome shotgun (WGS) entry which is preliminary data.</text>
</comment>
<gene>
    <name evidence="14" type="ORF">jhhlp_006301</name>
</gene>
<dbReference type="VEuPathDB" id="FungiDB:jhhlp_006301"/>
<feature type="compositionally biased region" description="Polar residues" evidence="13">
    <location>
        <begin position="690"/>
        <end position="700"/>
    </location>
</feature>
<comment type="catalytic activity">
    <reaction evidence="11">
        <text>a 1,2-diacyl-sn-glycero-3-phosphoethanolamine(in) = a 1,2-diacyl-sn-glycero-3-phosphoethanolamine(out)</text>
        <dbReference type="Rhea" id="RHEA:38895"/>
        <dbReference type="ChEBI" id="CHEBI:64612"/>
    </reaction>
</comment>
<proteinExistence type="inferred from homology"/>
<evidence type="ECO:0000256" key="6">
    <source>
        <dbReference type="ARBA" id="ARBA00022824"/>
    </source>
</evidence>
<name>A0A2N3N5H0_9PEZI</name>
<dbReference type="GO" id="GO:0006869">
    <property type="term" value="P:lipid transport"/>
    <property type="evidence" value="ECO:0007669"/>
    <property type="project" value="UniProtKB-KW"/>
</dbReference>
<dbReference type="FunCoup" id="A0A2N3N5H0">
    <property type="interactions" value="42"/>
</dbReference>
<comment type="subcellular location">
    <subcellularLocation>
        <location evidence="1">Endoplasmic reticulum membrane</location>
        <topology evidence="1">Peripheral membrane protein</topology>
    </subcellularLocation>
    <subcellularLocation>
        <location evidence="2">Preautophagosomal structure membrane</location>
        <topology evidence="2">Peripheral membrane protein</topology>
    </subcellularLocation>
</comment>
<dbReference type="GO" id="GO:0061723">
    <property type="term" value="P:glycophagy"/>
    <property type="evidence" value="ECO:0007669"/>
    <property type="project" value="TreeGrafter"/>
</dbReference>
<comment type="catalytic activity">
    <reaction evidence="12">
        <text>a 1,2-diacyl-sn-glycero-3-phosphocholine(in) = a 1,2-diacyl-sn-glycero-3-phosphocholine(out)</text>
        <dbReference type="Rhea" id="RHEA:38571"/>
        <dbReference type="ChEBI" id="CHEBI:57643"/>
    </reaction>
</comment>
<dbReference type="EMBL" id="NLAX01000701">
    <property type="protein sequence ID" value="PKS07693.1"/>
    <property type="molecule type" value="Genomic_DNA"/>
</dbReference>
<keyword evidence="5" id="KW-0813">Transport</keyword>
<evidence type="ECO:0000256" key="7">
    <source>
        <dbReference type="ARBA" id="ARBA00023006"/>
    </source>
</evidence>
<evidence type="ECO:0000256" key="3">
    <source>
        <dbReference type="ARBA" id="ARBA00009714"/>
    </source>
</evidence>
<evidence type="ECO:0000256" key="12">
    <source>
        <dbReference type="ARBA" id="ARBA00024631"/>
    </source>
</evidence>
<keyword evidence="7" id="KW-0072">Autophagy</keyword>
<protein>
    <recommendedName>
        <fullName evidence="4">Autophagy-related protein 2</fullName>
    </recommendedName>
</protein>
<sequence>MFQSLRSSSMPKRLLKYALSRLELLDADALNMDNLDLAIGRNTVFEFRDVGIKLKKLEQILKLPSSFELLKAKVLLLRITIPVDFYTSPITVEVDGVDVRIRVANREAASSRTHPSHLSHASAASDVVPNTTDLAQSFLEDQPEAEKKKLEEAIAAETQDLGASVTMSDDGSEDEMAYGTGQALSLPAFMADFLQGVVDRTQIRIKGVTFQLDIEVPLEETTTTNLDNVTFQIALEGINVEGVTAPDLDENGMPSFVHKEGKRHISLSNIRAYLVSEANVFSAFARSPSVASPAISQSPLMSQHGCMHQSLSRESSSMSPSSSLTSHRYADHYLADSTTFSPEEYPLRDSELALNIPYDFDEDNGEDSPPTPKASAHPEFLSNELTTAVSQSANIAAVPPQPWASVHRSVESTPALEHLSLHDIALPERPRTLERAASSSGSDASGREQEVSEDLSKSHIFSHEEAESMYASAFSELPSRPSRSMPGAWDDYSNTSDSPPQDAKNLVAPSPNRIEDDDEDRFVDSESPIVQAVFLKESPQLQSPAEVPGEDEALGDSIYEPPRSLQVEQAERKSESDVEKDPHKEEDEDLESSRVRQSLYSSRHTNASLPETTSPEDIPDDTPATPAQDQTPRGPTRLVKELITLDNISIYAPLRHKHIHVHPTPTTSDSEPSRNLKKSVSPHLPGAFSVYSQTHESFVSTREPPPQPQKPQSELDDNLEIVLSPIDVRFDASLGFLLATVVSKLLETFNGQSQERAVPSASAAAHVNTQSGPVIPELKLAFERISVHFLHHLIGVADTPERHFKPDAFEFDQVTLLRCDLENLSVSIKNAEATSTTLVNLGRFRFGYADSDVISFDRALKLGSSVRDVFPPSGADVSLKFTRTGEVTKTEVTTLALVVNLDLQRLDETFSWFGGLSSFLNTGGSMSSAAPASVHTIALPMPPPRGVRFETPINPNDRFAASDNKVDMRTAGFYLSLVGKECQVSLETSAVKVIKRSEGLGVAVSAISLSGPYLRDSDVPPPIRVEVEGTRLEYLAYPQDTDLERLLKLITPSKVQSDLKDDEIMVDTLLRQRRKGPVLRLTLDSVRTRVCDIQQLSCLPGLGEEIARLATVAKYLPEDDRPGLLTLGRIKNLAFSADLEGKIGLLKASLKEFELAHITLPSLVAVGLDELVVSRNDTEELISSPKSSTTMQELVLIARMIGDEIEPVFKIRLQGLAFEYRVPTLMDLMGLGKDATPQEFEAELAASVANLGEHAHAALLRQRTQSPILSKAKSKQPTAKPLTVDVVFRDCLVGLNPLGLKSKLTLALTDSHLQVVLPKDDNANAEFELRKAAILLIDDATALRDVRSASRTRVTNVPSQQVTEMCTRGFVEICFISSAKAVVGINTMEDGEKQIDISFRDDLLVLETCADSTQTLIALANGLKPPTPPSKEIKYRTNVMPVEDLLSSISAEAFGNPEGEYDFDNDFAIAQELAGDVGDDASSDLSRLEFHDDYYAEEADVAEKIFDATASSMGSLPGSQGTNLSGPHNFDSRASAGSDLDDPHLVVHDDWFASDTADKGTAQVWNSARNTYDRAPPELVKRSPFKVAVRDVHVIWNLFDGYDWAHTRDVISKAVYEVEAKANERRARNDGLGVYEEDLEDEEAVIGDFLFNSIYIGIPANRDARDLARAINHDLNDNATETESIATTAFTTSTARPGGAQRSGPKLKLKRSKRHKITFELQGVDVDLIVFPPGSGETESSVDIRIKNLDIFDHVPTSTWKKFATYDQDAGEREMGSSMVHIELLNVRPLPELAASEIVMRATVLPLRLHVDQDALDFITRFFEFKDDDAVVPQSPTDMPFLQRAEVNDIPVKLDFKPKRVDYAGLRSGRTTEFMNFVILDEARMVLRHTIIYGVSGFERLGKTLNDIWMPDVKKNQLPGVLAGLAPVRSIVNVGSGIKNLIEIPLKEYKKDGRIVRSISKGASAFVRTTGTEIIKLGAKVAVGTQYALQGAEGMLVQKPEPEAWEHDETDSEEPRQISLYADQPINVIQGLRGGYASLSRDLNLARDAIIAVPGAVMESQNAQGAARAVLKKAPTIIFRPAIGATKALGQTLLGATNSLDPHNKRRVEEKYKKR</sequence>
<dbReference type="GO" id="GO:0034727">
    <property type="term" value="P:piecemeal microautophagy of the nucleus"/>
    <property type="evidence" value="ECO:0007669"/>
    <property type="project" value="TreeGrafter"/>
</dbReference>
<evidence type="ECO:0000256" key="4">
    <source>
        <dbReference type="ARBA" id="ARBA00018070"/>
    </source>
</evidence>
<feature type="compositionally biased region" description="Low complexity" evidence="13">
    <location>
        <begin position="310"/>
        <end position="324"/>
    </location>
</feature>
<organism evidence="14 15">
    <name type="scientific">Lomentospora prolificans</name>
    <dbReference type="NCBI Taxonomy" id="41688"/>
    <lineage>
        <taxon>Eukaryota</taxon>
        <taxon>Fungi</taxon>
        <taxon>Dikarya</taxon>
        <taxon>Ascomycota</taxon>
        <taxon>Pezizomycotina</taxon>
        <taxon>Sordariomycetes</taxon>
        <taxon>Hypocreomycetidae</taxon>
        <taxon>Microascales</taxon>
        <taxon>Microascaceae</taxon>
        <taxon>Lomentospora</taxon>
    </lineage>
</organism>
<dbReference type="GO" id="GO:0005789">
    <property type="term" value="C:endoplasmic reticulum membrane"/>
    <property type="evidence" value="ECO:0007669"/>
    <property type="project" value="UniProtKB-SubCell"/>
</dbReference>
<evidence type="ECO:0000256" key="11">
    <source>
        <dbReference type="ARBA" id="ARBA00024615"/>
    </source>
</evidence>
<feature type="compositionally biased region" description="Basic and acidic residues" evidence="13">
    <location>
        <begin position="445"/>
        <end position="456"/>
    </location>
</feature>
<dbReference type="InterPro" id="IPR026849">
    <property type="entry name" value="ATG2"/>
</dbReference>
<dbReference type="InParanoid" id="A0A2N3N5H0"/>
<evidence type="ECO:0000313" key="14">
    <source>
        <dbReference type="EMBL" id="PKS07693.1"/>
    </source>
</evidence>
<keyword evidence="6" id="KW-0256">Endoplasmic reticulum</keyword>
<dbReference type="Pfam" id="PF13329">
    <property type="entry name" value="ATG2_CAD"/>
    <property type="match status" value="1"/>
</dbReference>
<dbReference type="GO" id="GO:0032266">
    <property type="term" value="F:phosphatidylinositol-3-phosphate binding"/>
    <property type="evidence" value="ECO:0007669"/>
    <property type="project" value="TreeGrafter"/>
</dbReference>
<feature type="region of interest" description="Disordered" evidence="13">
    <location>
        <begin position="427"/>
        <end position="456"/>
    </location>
</feature>
<feature type="region of interest" description="Disordered" evidence="13">
    <location>
        <begin position="660"/>
        <end position="714"/>
    </location>
</feature>
<evidence type="ECO:0000256" key="1">
    <source>
        <dbReference type="ARBA" id="ARBA00004406"/>
    </source>
</evidence>
<evidence type="ECO:0000313" key="15">
    <source>
        <dbReference type="Proteomes" id="UP000233524"/>
    </source>
</evidence>
<feature type="region of interest" description="Disordered" evidence="13">
    <location>
        <begin position="2096"/>
        <end position="2115"/>
    </location>
</feature>
<evidence type="ECO:0000256" key="9">
    <source>
        <dbReference type="ARBA" id="ARBA00023136"/>
    </source>
</evidence>
<evidence type="ECO:0000256" key="2">
    <source>
        <dbReference type="ARBA" id="ARBA00004623"/>
    </source>
</evidence>
<dbReference type="GO" id="GO:0043495">
    <property type="term" value="F:protein-membrane adaptor activity"/>
    <property type="evidence" value="ECO:0007669"/>
    <property type="project" value="TreeGrafter"/>
</dbReference>
<dbReference type="GO" id="GO:0000422">
    <property type="term" value="P:autophagy of mitochondrion"/>
    <property type="evidence" value="ECO:0007669"/>
    <property type="project" value="TreeGrafter"/>
</dbReference>
<keyword evidence="15" id="KW-1185">Reference proteome</keyword>
<keyword evidence="9" id="KW-0472">Membrane</keyword>
<dbReference type="GO" id="GO:0000045">
    <property type="term" value="P:autophagosome assembly"/>
    <property type="evidence" value="ECO:0007669"/>
    <property type="project" value="TreeGrafter"/>
</dbReference>
<evidence type="ECO:0000256" key="10">
    <source>
        <dbReference type="ARBA" id="ARBA00024479"/>
    </source>
</evidence>
<feature type="region of interest" description="Disordered" evidence="13">
    <location>
        <begin position="358"/>
        <end position="377"/>
    </location>
</feature>
<evidence type="ECO:0000256" key="5">
    <source>
        <dbReference type="ARBA" id="ARBA00022448"/>
    </source>
</evidence>
<comment type="similarity">
    <text evidence="3">Belongs to the ATG2 family.</text>
</comment>
<dbReference type="Proteomes" id="UP000233524">
    <property type="component" value="Unassembled WGS sequence"/>
</dbReference>
<feature type="compositionally biased region" description="Polar residues" evidence="13">
    <location>
        <begin position="595"/>
        <end position="615"/>
    </location>
</feature>
<dbReference type="PANTHER" id="PTHR13190:SF1">
    <property type="entry name" value="AUTOPHAGY-RELATED 2, ISOFORM A"/>
    <property type="match status" value="1"/>
</dbReference>
<comment type="catalytic activity">
    <reaction evidence="10">
        <text>a 1,2-diacyl-sn-glycero-3-phospho-L-serine(in) = a 1,2-diacyl-sn-glycero-3-phospho-L-serine(out)</text>
        <dbReference type="Rhea" id="RHEA:38663"/>
        <dbReference type="ChEBI" id="CHEBI:57262"/>
    </reaction>
</comment>
<feature type="region of interest" description="Disordered" evidence="13">
    <location>
        <begin position="475"/>
        <end position="638"/>
    </location>
</feature>
<dbReference type="GO" id="GO:0061709">
    <property type="term" value="P:reticulophagy"/>
    <property type="evidence" value="ECO:0007669"/>
    <property type="project" value="TreeGrafter"/>
</dbReference>
<dbReference type="OrthoDB" id="18982at2759"/>
<dbReference type="GO" id="GO:0061908">
    <property type="term" value="C:phagophore"/>
    <property type="evidence" value="ECO:0007669"/>
    <property type="project" value="TreeGrafter"/>
</dbReference>
<keyword evidence="8" id="KW-0445">Lipid transport</keyword>
<evidence type="ECO:0000256" key="13">
    <source>
        <dbReference type="SAM" id="MobiDB-lite"/>
    </source>
</evidence>
<reference evidence="14 15" key="1">
    <citation type="journal article" date="2017" name="G3 (Bethesda)">
        <title>First Draft Genome Sequence of the Pathogenic Fungus Lomentospora prolificans (Formerly Scedosporium prolificans).</title>
        <authorList>
            <person name="Luo R."/>
            <person name="Zimin A."/>
            <person name="Workman R."/>
            <person name="Fan Y."/>
            <person name="Pertea G."/>
            <person name="Grossman N."/>
            <person name="Wear M.P."/>
            <person name="Jia B."/>
            <person name="Miller H."/>
            <person name="Casadevall A."/>
            <person name="Timp W."/>
            <person name="Zhang S.X."/>
            <person name="Salzberg S.L."/>
        </authorList>
    </citation>
    <scope>NUCLEOTIDE SEQUENCE [LARGE SCALE GENOMIC DNA]</scope>
    <source>
        <strain evidence="14 15">JHH-5317</strain>
    </source>
</reference>
<feature type="compositionally biased region" description="Basic and acidic residues" evidence="13">
    <location>
        <begin position="569"/>
        <end position="585"/>
    </location>
</feature>
<accession>A0A2N3N5H0</accession>